<accession>A0ABU6RUS6</accession>
<reference evidence="2 3" key="1">
    <citation type="journal article" date="2023" name="Plants (Basel)">
        <title>Bridging the Gap: Combining Genomics and Transcriptomics Approaches to Understand Stylosanthes scabra, an Orphan Legume from the Brazilian Caatinga.</title>
        <authorList>
            <person name="Ferreira-Neto J.R.C."/>
            <person name="da Silva M.D."/>
            <person name="Binneck E."/>
            <person name="de Melo N.F."/>
            <person name="da Silva R.H."/>
            <person name="de Melo A.L.T.M."/>
            <person name="Pandolfi V."/>
            <person name="Bustamante F.O."/>
            <person name="Brasileiro-Vidal A.C."/>
            <person name="Benko-Iseppon A.M."/>
        </authorList>
    </citation>
    <scope>NUCLEOTIDE SEQUENCE [LARGE SCALE GENOMIC DNA]</scope>
    <source>
        <tissue evidence="2">Leaves</tissue>
    </source>
</reference>
<keyword evidence="1" id="KW-0812">Transmembrane</keyword>
<name>A0ABU6RUS6_9FABA</name>
<sequence length="73" mass="7909">MRGTQGALIVASTLQIVFGFSCLWRNIVRLIFHSIKAMVLKSSLSAIPLVAFSCFGLYELGVGISSGECIWSN</sequence>
<organism evidence="2 3">
    <name type="scientific">Stylosanthes scabra</name>
    <dbReference type="NCBI Taxonomy" id="79078"/>
    <lineage>
        <taxon>Eukaryota</taxon>
        <taxon>Viridiplantae</taxon>
        <taxon>Streptophyta</taxon>
        <taxon>Embryophyta</taxon>
        <taxon>Tracheophyta</taxon>
        <taxon>Spermatophyta</taxon>
        <taxon>Magnoliopsida</taxon>
        <taxon>eudicotyledons</taxon>
        <taxon>Gunneridae</taxon>
        <taxon>Pentapetalae</taxon>
        <taxon>rosids</taxon>
        <taxon>fabids</taxon>
        <taxon>Fabales</taxon>
        <taxon>Fabaceae</taxon>
        <taxon>Papilionoideae</taxon>
        <taxon>50 kb inversion clade</taxon>
        <taxon>dalbergioids sensu lato</taxon>
        <taxon>Dalbergieae</taxon>
        <taxon>Pterocarpus clade</taxon>
        <taxon>Stylosanthes</taxon>
    </lineage>
</organism>
<comment type="caution">
    <text evidence="2">The sequence shown here is derived from an EMBL/GenBank/DDBJ whole genome shotgun (WGS) entry which is preliminary data.</text>
</comment>
<protein>
    <submittedName>
        <fullName evidence="2">Uncharacterized protein</fullName>
    </submittedName>
</protein>
<keyword evidence="1" id="KW-1133">Transmembrane helix</keyword>
<keyword evidence="3" id="KW-1185">Reference proteome</keyword>
<dbReference type="Proteomes" id="UP001341840">
    <property type="component" value="Unassembled WGS sequence"/>
</dbReference>
<dbReference type="PROSITE" id="PS51257">
    <property type="entry name" value="PROKAR_LIPOPROTEIN"/>
    <property type="match status" value="1"/>
</dbReference>
<evidence type="ECO:0000256" key="1">
    <source>
        <dbReference type="SAM" id="Phobius"/>
    </source>
</evidence>
<dbReference type="EMBL" id="JASCZI010032027">
    <property type="protein sequence ID" value="MED6127772.1"/>
    <property type="molecule type" value="Genomic_DNA"/>
</dbReference>
<feature type="transmembrane region" description="Helical" evidence="1">
    <location>
        <begin position="6"/>
        <end position="27"/>
    </location>
</feature>
<keyword evidence="1" id="KW-0472">Membrane</keyword>
<gene>
    <name evidence="2" type="ORF">PIB30_091353</name>
</gene>
<feature type="transmembrane region" description="Helical" evidence="1">
    <location>
        <begin position="39"/>
        <end position="58"/>
    </location>
</feature>
<evidence type="ECO:0000313" key="2">
    <source>
        <dbReference type="EMBL" id="MED6127772.1"/>
    </source>
</evidence>
<proteinExistence type="predicted"/>
<evidence type="ECO:0000313" key="3">
    <source>
        <dbReference type="Proteomes" id="UP001341840"/>
    </source>
</evidence>